<dbReference type="Pfam" id="PF01636">
    <property type="entry name" value="APH"/>
    <property type="match status" value="1"/>
</dbReference>
<name>A0A918KS89_9PROT</name>
<accession>A0A918KS89</accession>
<dbReference type="RefSeq" id="WP_189586141.1">
    <property type="nucleotide sequence ID" value="NZ_BMYV01000002.1"/>
</dbReference>
<dbReference type="InterPro" id="IPR011009">
    <property type="entry name" value="Kinase-like_dom_sf"/>
</dbReference>
<evidence type="ECO:0000313" key="3">
    <source>
        <dbReference type="Proteomes" id="UP000600865"/>
    </source>
</evidence>
<dbReference type="Proteomes" id="UP000600865">
    <property type="component" value="Unassembled WGS sequence"/>
</dbReference>
<dbReference type="Gene3D" id="3.90.1200.10">
    <property type="match status" value="1"/>
</dbReference>
<sequence length="360" mass="40292">MFDRNAEIKRFLADAGWGNADIQAFPGDASSRRYFRLTRGDEGAVLQDAPRGAESPAEPEGASVADRQALGYNALARLAGPEPAAFATLANELTIRGFSAPKLLAADLDAGLILLEDFGEGVYAGVIEGDTALEAPLYEAAVECLAEIYRSSFPAQMQYRDITWRVREYDNIALLTETHLFIDWYAKDKGADIDVAARSQWDRIWQSLFIELNAHAPGLALRDFHAENLFWLPERQSVSKVGLIDFQDGLFAHPAYDLVSFLEDARRHVSPHLVEGLIDQFIDQAKLQNPEAFRRAYAVLGAQRNAKILGIFIRLAERDGKPAYRDLIPRVHAHFRKNLQGDIFAELRDWFAEYLPGEIT</sequence>
<dbReference type="SUPFAM" id="SSF56112">
    <property type="entry name" value="Protein kinase-like (PK-like)"/>
    <property type="match status" value="1"/>
</dbReference>
<evidence type="ECO:0000259" key="1">
    <source>
        <dbReference type="Pfam" id="PF01636"/>
    </source>
</evidence>
<dbReference type="InterPro" id="IPR002575">
    <property type="entry name" value="Aminoglycoside_PTrfase"/>
</dbReference>
<feature type="domain" description="Aminoglycoside phosphotransferase" evidence="1">
    <location>
        <begin position="21"/>
        <end position="282"/>
    </location>
</feature>
<keyword evidence="3" id="KW-1185">Reference proteome</keyword>
<dbReference type="Gene3D" id="3.30.200.20">
    <property type="entry name" value="Phosphorylase Kinase, domain 1"/>
    <property type="match status" value="1"/>
</dbReference>
<organism evidence="2 3">
    <name type="scientific">Litorimonas cladophorae</name>
    <dbReference type="NCBI Taxonomy" id="1220491"/>
    <lineage>
        <taxon>Bacteria</taxon>
        <taxon>Pseudomonadati</taxon>
        <taxon>Pseudomonadota</taxon>
        <taxon>Alphaproteobacteria</taxon>
        <taxon>Maricaulales</taxon>
        <taxon>Robiginitomaculaceae</taxon>
    </lineage>
</organism>
<dbReference type="EMBL" id="BMYV01000002">
    <property type="protein sequence ID" value="GGX72490.1"/>
    <property type="molecule type" value="Genomic_DNA"/>
</dbReference>
<dbReference type="AlphaFoldDB" id="A0A918KS89"/>
<proteinExistence type="predicted"/>
<reference evidence="2 3" key="1">
    <citation type="journal article" date="2014" name="Int. J. Syst. Evol. Microbiol.">
        <title>Complete genome sequence of Corynebacterium casei LMG S-19264T (=DSM 44701T), isolated from a smear-ripened cheese.</title>
        <authorList>
            <consortium name="US DOE Joint Genome Institute (JGI-PGF)"/>
            <person name="Walter F."/>
            <person name="Albersmeier A."/>
            <person name="Kalinowski J."/>
            <person name="Ruckert C."/>
        </authorList>
    </citation>
    <scope>NUCLEOTIDE SEQUENCE [LARGE SCALE GENOMIC DNA]</scope>
    <source>
        <strain evidence="2 3">KCTC 23968</strain>
    </source>
</reference>
<protein>
    <submittedName>
        <fullName evidence="2">Aminoglycoside phosphotransferase</fullName>
    </submittedName>
</protein>
<gene>
    <name evidence="2" type="ORF">GCM10011309_23540</name>
</gene>
<evidence type="ECO:0000313" key="2">
    <source>
        <dbReference type="EMBL" id="GGX72490.1"/>
    </source>
</evidence>
<comment type="caution">
    <text evidence="2">The sequence shown here is derived from an EMBL/GenBank/DDBJ whole genome shotgun (WGS) entry which is preliminary data.</text>
</comment>